<evidence type="ECO:0000256" key="4">
    <source>
        <dbReference type="ARBA" id="ARBA00023098"/>
    </source>
</evidence>
<evidence type="ECO:0000256" key="3">
    <source>
        <dbReference type="ARBA" id="ARBA00022963"/>
    </source>
</evidence>
<dbReference type="EC" id="3.1.1.47" evidence="1 5"/>
<comment type="catalytic activity">
    <reaction evidence="5">
        <text>a 1-O-alkyl-2-acetyl-sn-glycero-3-phosphocholine + H2O = a 1-O-alkyl-sn-glycero-3-phosphocholine + acetate + H(+)</text>
        <dbReference type="Rhea" id="RHEA:17777"/>
        <dbReference type="ChEBI" id="CHEBI:15377"/>
        <dbReference type="ChEBI" id="CHEBI:15378"/>
        <dbReference type="ChEBI" id="CHEBI:30089"/>
        <dbReference type="ChEBI" id="CHEBI:30909"/>
        <dbReference type="ChEBI" id="CHEBI:36707"/>
        <dbReference type="EC" id="3.1.1.47"/>
    </reaction>
</comment>
<dbReference type="EMBL" id="LN609529">
    <property type="protein sequence ID" value="CEF69543.1"/>
    <property type="molecule type" value="Genomic_DNA"/>
</dbReference>
<dbReference type="GO" id="GO:0003847">
    <property type="term" value="F:1-alkyl-2-acetylglycerophosphocholine esterase activity"/>
    <property type="evidence" value="ECO:0007669"/>
    <property type="project" value="UniProtKB-UniRule"/>
</dbReference>
<dbReference type="InterPro" id="IPR016715">
    <property type="entry name" value="PAF_acetylhydro_eukaryote"/>
</dbReference>
<dbReference type="GeneID" id="36381913"/>
<dbReference type="PANTHER" id="PTHR10272">
    <property type="entry name" value="PLATELET-ACTIVATING FACTOR ACETYLHYDROLASE"/>
    <property type="match status" value="1"/>
</dbReference>
<dbReference type="PIRSF" id="PIRSF018169">
    <property type="entry name" value="PAF_acetylhydrolase"/>
    <property type="match status" value="1"/>
</dbReference>
<keyword evidence="3 5" id="KW-0442">Lipid degradation</keyword>
<proteinExistence type="predicted"/>
<evidence type="ECO:0000256" key="1">
    <source>
        <dbReference type="ARBA" id="ARBA00013201"/>
    </source>
</evidence>
<organism evidence="7">
    <name type="scientific">Strongyloides ratti</name>
    <name type="common">Parasitic roundworm</name>
    <dbReference type="NCBI Taxonomy" id="34506"/>
    <lineage>
        <taxon>Eukaryota</taxon>
        <taxon>Metazoa</taxon>
        <taxon>Ecdysozoa</taxon>
        <taxon>Nematoda</taxon>
        <taxon>Chromadorea</taxon>
        <taxon>Rhabditida</taxon>
        <taxon>Tylenchina</taxon>
        <taxon>Panagrolaimomorpha</taxon>
        <taxon>Strongyloidoidea</taxon>
        <taxon>Strongyloididae</taxon>
        <taxon>Strongyloides</taxon>
    </lineage>
</organism>
<reference evidence="7 8" key="1">
    <citation type="submission" date="2014-09" db="EMBL/GenBank/DDBJ databases">
        <authorList>
            <person name="Martin A.A."/>
        </authorList>
    </citation>
    <scope>NUCLEOTIDE SEQUENCE</scope>
    <source>
        <strain evidence="8">ED321</strain>
        <strain evidence="7">ED321 Heterogonic</strain>
    </source>
</reference>
<keyword evidence="2 5" id="KW-0378">Hydrolase</keyword>
<evidence type="ECO:0000256" key="2">
    <source>
        <dbReference type="ARBA" id="ARBA00022801"/>
    </source>
</evidence>
<sequence length="434" mass="49271">MGIIYSLPYTGEYSPMLPLIGTGKYKVSCADLMIDTGGDIIQVNDKGIKEVCKNLGTFFRLYYPTEIKNLDSKDNNNNKIHPLWVPRTEYFTGLADYQEMSRFKLRAMMNTVVGQRRIPATWQEKLIENDDTKDIPSKFPVIIFSHGLSGCRHFYTVISTALASYGYIVAALEHRDLTSCWTYTLSYDNDFKHKIETSIPMRMVVSEHKDIKLRGKQVCTRIKEYKTLYKLLHQLNAGALGTSQSKILLGDEFDWGQFTNKLDLDQTFLVGHSFGATSAVAALANSNDFKAAVCLDAWMDPVKIDLLHNIEKPCLFFNIEGFQFPENVKRILLVNKNGNKENSFMYTLKGAVHQSFSDFSFLHPGFIGKAAGLQGSNDPLLIGEVATEMIHNYFQKLIKKEDAHDILEDIRKKHDFIIKGTTLVLDNCELVEKL</sequence>
<evidence type="ECO:0000256" key="6">
    <source>
        <dbReference type="PIRSR" id="PIRSR018169-1"/>
    </source>
</evidence>
<accession>A0A090LMZ2</accession>
<feature type="active site" description="Charge relay system" evidence="6">
    <location>
        <position position="296"/>
    </location>
</feature>
<evidence type="ECO:0000313" key="8">
    <source>
        <dbReference type="Proteomes" id="UP000035682"/>
    </source>
</evidence>
<keyword evidence="8" id="KW-1185">Reference proteome</keyword>
<evidence type="ECO:0000313" key="9">
    <source>
        <dbReference type="WBParaSite" id="SRAE_2000419100.1"/>
    </source>
</evidence>
<name>A0A090LMZ2_STRRB</name>
<keyword evidence="4 5" id="KW-0443">Lipid metabolism</keyword>
<gene>
    <name evidence="7 9 10" type="ORF">SRAE_2000419100</name>
</gene>
<dbReference type="Proteomes" id="UP000035682">
    <property type="component" value="Unplaced"/>
</dbReference>
<dbReference type="InterPro" id="IPR029058">
    <property type="entry name" value="AB_hydrolase_fold"/>
</dbReference>
<dbReference type="PANTHER" id="PTHR10272:SF0">
    <property type="entry name" value="PLATELET-ACTIVATING FACTOR ACETYLHYDROLASE"/>
    <property type="match status" value="1"/>
</dbReference>
<dbReference type="Gene3D" id="3.40.50.1820">
    <property type="entry name" value="alpha/beta hydrolase"/>
    <property type="match status" value="1"/>
</dbReference>
<dbReference type="GO" id="GO:0016042">
    <property type="term" value="P:lipid catabolic process"/>
    <property type="evidence" value="ECO:0007669"/>
    <property type="project" value="UniProtKB-KW"/>
</dbReference>
<dbReference type="AlphaFoldDB" id="A0A090LMZ2"/>
<dbReference type="OMA" id="DKWPIVV"/>
<dbReference type="WormBase" id="SRAE_2000419100">
    <property type="protein sequence ID" value="SRP06663"/>
    <property type="gene ID" value="WBGene00264420"/>
</dbReference>
<dbReference type="CTD" id="36381913"/>
<dbReference type="SUPFAM" id="SSF53474">
    <property type="entry name" value="alpha/beta-Hydrolases"/>
    <property type="match status" value="1"/>
</dbReference>
<dbReference type="OrthoDB" id="2363873at2759"/>
<evidence type="ECO:0000256" key="5">
    <source>
        <dbReference type="PIRNR" id="PIRNR018169"/>
    </source>
</evidence>
<dbReference type="WBParaSite" id="SRAE_2000419100.1">
    <property type="protein sequence ID" value="SRAE_2000419100.1"/>
    <property type="gene ID" value="WBGene00264420"/>
</dbReference>
<reference evidence="9" key="2">
    <citation type="submission" date="2020-12" db="UniProtKB">
        <authorList>
            <consortium name="WormBaseParasite"/>
        </authorList>
    </citation>
    <scope>IDENTIFICATION</scope>
</reference>
<feature type="active site" description="Charge relay system" evidence="6">
    <location>
        <position position="353"/>
    </location>
</feature>
<evidence type="ECO:0000313" key="10">
    <source>
        <dbReference type="WormBase" id="SRAE_2000419100"/>
    </source>
</evidence>
<dbReference type="Pfam" id="PF03403">
    <property type="entry name" value="PAF-AH_p_II"/>
    <property type="match status" value="1"/>
</dbReference>
<feature type="active site" description="Nucleophile" evidence="6">
    <location>
        <position position="273"/>
    </location>
</feature>
<dbReference type="RefSeq" id="XP_024508743.1">
    <property type="nucleotide sequence ID" value="XM_024643032.1"/>
</dbReference>
<protein>
    <recommendedName>
        <fullName evidence="1 5">1-alkyl-2-acetylglycerophosphocholine esterase</fullName>
        <ecNumber evidence="1 5">3.1.1.47</ecNumber>
    </recommendedName>
</protein>
<evidence type="ECO:0000313" key="7">
    <source>
        <dbReference type="EMBL" id="CEF69543.1"/>
    </source>
</evidence>
<dbReference type="STRING" id="34506.A0A090LMZ2"/>